<dbReference type="CDD" id="cd01908">
    <property type="entry name" value="YafJ"/>
    <property type="match status" value="1"/>
</dbReference>
<proteinExistence type="predicted"/>
<dbReference type="PATRIC" id="fig|330734.3.peg.156"/>
<dbReference type="Proteomes" id="UP000036406">
    <property type="component" value="Chromosome"/>
</dbReference>
<dbReference type="SUPFAM" id="SSF56235">
    <property type="entry name" value="N-terminal nucleophile aminohydrolases (Ntn hydrolases)"/>
    <property type="match status" value="1"/>
</dbReference>
<dbReference type="InterPro" id="IPR026869">
    <property type="entry name" value="EgtC-like"/>
</dbReference>
<name>A0A0H4HZT7_9GAMM</name>
<dbReference type="RefSeq" id="WP_048383637.1">
    <property type="nucleotide sequence ID" value="NZ_CP011494.1"/>
</dbReference>
<dbReference type="PANTHER" id="PTHR42824">
    <property type="entry name" value="GLUTAMINE AMIDOTRANSFERASE"/>
    <property type="match status" value="1"/>
</dbReference>
<dbReference type="STRING" id="330734.ABA45_00705"/>
<feature type="domain" description="Glutamine amidotransferase type-2" evidence="2">
    <location>
        <begin position="2"/>
        <end position="273"/>
    </location>
</feature>
<keyword evidence="3" id="KW-0808">Transferase</keyword>
<keyword evidence="1 3" id="KW-0315">Glutamine amidotransferase</keyword>
<sequence>MCELLAMSANTPTDLCFSFTGLTRRGGDTGPHKDGWGVAFYEGKGVRAFHDVDASANSRIAEVVQTHPIKSEVALCHIRQANVGEICLANTHPFMRELWGRYWVFAHNGQLSDFCAKPGFYEAVGSTDSEALFCDLLNHLRDHSDRHSTEQDTVDQLVQLSAAYARQGVFNLLLSNGDWLFTFCSTKMASITRRAPFGPARLKDTDVTIDFEAETTPNDIVSVVVTEPLTSDEQWDVYQPGEWRLWRKGEVIQSGVVALAKIDPAPTQAYIES</sequence>
<evidence type="ECO:0000313" key="4">
    <source>
        <dbReference type="Proteomes" id="UP000036406"/>
    </source>
</evidence>
<evidence type="ECO:0000256" key="1">
    <source>
        <dbReference type="ARBA" id="ARBA00022962"/>
    </source>
</evidence>
<dbReference type="Pfam" id="PF13230">
    <property type="entry name" value="GATase_4"/>
    <property type="match status" value="1"/>
</dbReference>
<dbReference type="InterPro" id="IPR029055">
    <property type="entry name" value="Ntn_hydrolases_N"/>
</dbReference>
<dbReference type="Gene3D" id="3.60.20.10">
    <property type="entry name" value="Glutamine Phosphoribosylpyrophosphate, subunit 1, domain 1"/>
    <property type="match status" value="1"/>
</dbReference>
<accession>A0A0H4HZT7</accession>
<dbReference type="EMBL" id="CP011494">
    <property type="protein sequence ID" value="AKO51123.1"/>
    <property type="molecule type" value="Genomic_DNA"/>
</dbReference>
<dbReference type="GO" id="GO:0016740">
    <property type="term" value="F:transferase activity"/>
    <property type="evidence" value="ECO:0007669"/>
    <property type="project" value="UniProtKB-KW"/>
</dbReference>
<dbReference type="AlphaFoldDB" id="A0A0H4HZT7"/>
<gene>
    <name evidence="3" type="ORF">ABA45_00705</name>
</gene>
<dbReference type="InterPro" id="IPR017932">
    <property type="entry name" value="GATase_2_dom"/>
</dbReference>
<dbReference type="KEGG" id="mpq:ABA45_00705"/>
<keyword evidence="4" id="KW-1185">Reference proteome</keyword>
<dbReference type="PANTHER" id="PTHR42824:SF1">
    <property type="entry name" value="GLUTAMINE AMIDOTRANSFERASE YAFJ-RELATED"/>
    <property type="match status" value="1"/>
</dbReference>
<evidence type="ECO:0000259" key="2">
    <source>
        <dbReference type="PROSITE" id="PS51278"/>
    </source>
</evidence>
<evidence type="ECO:0000313" key="3">
    <source>
        <dbReference type="EMBL" id="AKO51123.1"/>
    </source>
</evidence>
<reference evidence="3 4" key="1">
    <citation type="submission" date="2015-05" db="EMBL/GenBank/DDBJ databases">
        <title>Complete genome of Marinobacter psychrophilus strain 20041T isolated from sea-ice of the Canadian Basin.</title>
        <authorList>
            <person name="Song L."/>
            <person name="Ren L."/>
            <person name="Yu Y."/>
            <person name="Wang X."/>
        </authorList>
    </citation>
    <scope>NUCLEOTIDE SEQUENCE [LARGE SCALE GENOMIC DNA]</scope>
    <source>
        <strain evidence="3 4">20041</strain>
    </source>
</reference>
<protein>
    <submittedName>
        <fullName evidence="3">Glutamine amidotransferase</fullName>
    </submittedName>
</protein>
<organism evidence="3 4">
    <name type="scientific">Marinobacter psychrophilus</name>
    <dbReference type="NCBI Taxonomy" id="330734"/>
    <lineage>
        <taxon>Bacteria</taxon>
        <taxon>Pseudomonadati</taxon>
        <taxon>Pseudomonadota</taxon>
        <taxon>Gammaproteobacteria</taxon>
        <taxon>Pseudomonadales</taxon>
        <taxon>Marinobacteraceae</taxon>
        <taxon>Marinobacter</taxon>
    </lineage>
</organism>
<dbReference type="PROSITE" id="PS51278">
    <property type="entry name" value="GATASE_TYPE_2"/>
    <property type="match status" value="1"/>
</dbReference>